<protein>
    <submittedName>
        <fullName evidence="5">Glutamate ABC transporter substrate-binding protein</fullName>
    </submittedName>
</protein>
<dbReference type="GO" id="GO:0030288">
    <property type="term" value="C:outer membrane-bounded periplasmic space"/>
    <property type="evidence" value="ECO:0007669"/>
    <property type="project" value="TreeGrafter"/>
</dbReference>
<dbReference type="Proteomes" id="UP000655751">
    <property type="component" value="Unassembled WGS sequence"/>
</dbReference>
<keyword evidence="2" id="KW-0813">Transport</keyword>
<dbReference type="Pfam" id="PF00497">
    <property type="entry name" value="SBP_bac_3"/>
    <property type="match status" value="1"/>
</dbReference>
<dbReference type="Gene3D" id="3.40.190.10">
    <property type="entry name" value="Periplasmic binding protein-like II"/>
    <property type="match status" value="2"/>
</dbReference>
<keyword evidence="6" id="KW-1185">Reference proteome</keyword>
<comment type="similarity">
    <text evidence="1">Belongs to the bacterial solute-binding protein 3 family.</text>
</comment>
<dbReference type="RefSeq" id="WP_196150075.1">
    <property type="nucleotide sequence ID" value="NZ_JADMLG010000006.1"/>
</dbReference>
<dbReference type="InterPro" id="IPR051455">
    <property type="entry name" value="Bact_solute-bind_prot3"/>
</dbReference>
<gene>
    <name evidence="5" type="ORF">IT779_15795</name>
</gene>
<dbReference type="CDD" id="cd13690">
    <property type="entry name" value="PBP2_GluB"/>
    <property type="match status" value="1"/>
</dbReference>
<keyword evidence="3" id="KW-0732">Signal</keyword>
<comment type="caution">
    <text evidence="5">The sequence shown here is derived from an EMBL/GenBank/DDBJ whole genome shotgun (WGS) entry which is preliminary data.</text>
</comment>
<feature type="domain" description="Solute-binding protein family 3/N-terminal" evidence="4">
    <location>
        <begin position="34"/>
        <end position="263"/>
    </location>
</feature>
<dbReference type="AlphaFoldDB" id="A0A931IDE3"/>
<dbReference type="EMBL" id="JADMLG010000006">
    <property type="protein sequence ID" value="MBH0777738.1"/>
    <property type="molecule type" value="Genomic_DNA"/>
</dbReference>
<evidence type="ECO:0000313" key="6">
    <source>
        <dbReference type="Proteomes" id="UP000655751"/>
    </source>
</evidence>
<accession>A0A931IDE3</accession>
<evidence type="ECO:0000256" key="3">
    <source>
        <dbReference type="ARBA" id="ARBA00022729"/>
    </source>
</evidence>
<evidence type="ECO:0000256" key="2">
    <source>
        <dbReference type="ARBA" id="ARBA00022448"/>
    </source>
</evidence>
<proteinExistence type="inferred from homology"/>
<dbReference type="InterPro" id="IPR001638">
    <property type="entry name" value="Solute-binding_3/MltF_N"/>
</dbReference>
<evidence type="ECO:0000259" key="4">
    <source>
        <dbReference type="SMART" id="SM00062"/>
    </source>
</evidence>
<dbReference type="PANTHER" id="PTHR30085">
    <property type="entry name" value="AMINO ACID ABC TRANSPORTER PERMEASE"/>
    <property type="match status" value="1"/>
</dbReference>
<name>A0A931IDE3_9NOCA</name>
<dbReference type="GO" id="GO:0006865">
    <property type="term" value="P:amino acid transport"/>
    <property type="evidence" value="ECO:0007669"/>
    <property type="project" value="TreeGrafter"/>
</dbReference>
<evidence type="ECO:0000256" key="1">
    <source>
        <dbReference type="ARBA" id="ARBA00010333"/>
    </source>
</evidence>
<sequence>MFTTARARLIAPLLVALAFLPVGCGHPSLFEQSRVVIGVKNDQPGTSEWDSYKRTGFDIRVAYHLAKEVGVADDRHVVFNDLASDDRVQALEDGRVDLVIATFSITPERMQKIDFAGPYAVTHQGFLIRKDSPPVNTVEDLNGKTVCTWTGTTSIAALERYQVRTRVQGDAQTCIRDLENRRVDAVSTDQLILYGFAQQKEWLTVTGLTIGSPNFYGVGIGKKHRDDCRKLVRAIFDYVTSDDWHRDFAETFEGLKDRWNDFRPKEQEINSWSCRDKVAE</sequence>
<organism evidence="5 6">
    <name type="scientific">Nocardia bovistercoris</name>
    <dbReference type="NCBI Taxonomy" id="2785916"/>
    <lineage>
        <taxon>Bacteria</taxon>
        <taxon>Bacillati</taxon>
        <taxon>Actinomycetota</taxon>
        <taxon>Actinomycetes</taxon>
        <taxon>Mycobacteriales</taxon>
        <taxon>Nocardiaceae</taxon>
        <taxon>Nocardia</taxon>
    </lineage>
</organism>
<dbReference type="SUPFAM" id="SSF53850">
    <property type="entry name" value="Periplasmic binding protein-like II"/>
    <property type="match status" value="1"/>
</dbReference>
<dbReference type="PANTHER" id="PTHR30085:SF6">
    <property type="entry name" value="ABC TRANSPORTER GLUTAMINE-BINDING PROTEIN GLNH"/>
    <property type="match status" value="1"/>
</dbReference>
<reference evidence="5" key="1">
    <citation type="submission" date="2020-11" db="EMBL/GenBank/DDBJ databases">
        <title>Nocardia NEAU-351.nov., a novel actinomycete isolated from the cow dung.</title>
        <authorList>
            <person name="Zhang X."/>
        </authorList>
    </citation>
    <scope>NUCLEOTIDE SEQUENCE</scope>
    <source>
        <strain evidence="5">NEAU-351</strain>
    </source>
</reference>
<dbReference type="SMART" id="SM00062">
    <property type="entry name" value="PBPb"/>
    <property type="match status" value="1"/>
</dbReference>
<dbReference type="GO" id="GO:0005576">
    <property type="term" value="C:extracellular region"/>
    <property type="evidence" value="ECO:0007669"/>
    <property type="project" value="TreeGrafter"/>
</dbReference>
<evidence type="ECO:0000313" key="5">
    <source>
        <dbReference type="EMBL" id="MBH0777738.1"/>
    </source>
</evidence>